<keyword evidence="2" id="KW-1185">Reference proteome</keyword>
<evidence type="ECO:0000313" key="2">
    <source>
        <dbReference type="Proteomes" id="UP001060215"/>
    </source>
</evidence>
<evidence type="ECO:0000313" key="1">
    <source>
        <dbReference type="EMBL" id="KAI8015803.1"/>
    </source>
</evidence>
<reference evidence="1 2" key="1">
    <citation type="journal article" date="2022" name="Plant J.">
        <title>Chromosome-level genome of Camellia lanceoleosa provides a valuable resource for understanding genome evolution and self-incompatibility.</title>
        <authorList>
            <person name="Gong W."/>
            <person name="Xiao S."/>
            <person name="Wang L."/>
            <person name="Liao Z."/>
            <person name="Chang Y."/>
            <person name="Mo W."/>
            <person name="Hu G."/>
            <person name="Li W."/>
            <person name="Zhao G."/>
            <person name="Zhu H."/>
            <person name="Hu X."/>
            <person name="Ji K."/>
            <person name="Xiang X."/>
            <person name="Song Q."/>
            <person name="Yuan D."/>
            <person name="Jin S."/>
            <person name="Zhang L."/>
        </authorList>
    </citation>
    <scope>NUCLEOTIDE SEQUENCE [LARGE SCALE GENOMIC DNA]</scope>
    <source>
        <strain evidence="1">SQ_2022a</strain>
    </source>
</reference>
<dbReference type="Proteomes" id="UP001060215">
    <property type="component" value="Chromosome 4"/>
</dbReference>
<comment type="caution">
    <text evidence="1">The sequence shown here is derived from an EMBL/GenBank/DDBJ whole genome shotgun (WGS) entry which is preliminary data.</text>
</comment>
<accession>A0ACC0HSA6</accession>
<sequence>MHRMDVKSCTQISGISKRSDWRRRTIIDIILLLIRTRENDFCNLSMADSSSLIDPELVISHKFPETTYTYTER</sequence>
<protein>
    <submittedName>
        <fullName evidence="1">Uncharacterized protein</fullName>
    </submittedName>
</protein>
<dbReference type="EMBL" id="CM045761">
    <property type="protein sequence ID" value="KAI8015803.1"/>
    <property type="molecule type" value="Genomic_DNA"/>
</dbReference>
<gene>
    <name evidence="1" type="ORF">LOK49_LG05G03849</name>
</gene>
<name>A0ACC0HSA6_9ERIC</name>
<organism evidence="1 2">
    <name type="scientific">Camellia lanceoleosa</name>
    <dbReference type="NCBI Taxonomy" id="1840588"/>
    <lineage>
        <taxon>Eukaryota</taxon>
        <taxon>Viridiplantae</taxon>
        <taxon>Streptophyta</taxon>
        <taxon>Embryophyta</taxon>
        <taxon>Tracheophyta</taxon>
        <taxon>Spermatophyta</taxon>
        <taxon>Magnoliopsida</taxon>
        <taxon>eudicotyledons</taxon>
        <taxon>Gunneridae</taxon>
        <taxon>Pentapetalae</taxon>
        <taxon>asterids</taxon>
        <taxon>Ericales</taxon>
        <taxon>Theaceae</taxon>
        <taxon>Camellia</taxon>
    </lineage>
</organism>
<proteinExistence type="predicted"/>